<feature type="compositionally biased region" description="Basic residues" evidence="1">
    <location>
        <begin position="50"/>
        <end position="60"/>
    </location>
</feature>
<evidence type="ECO:0000313" key="3">
    <source>
        <dbReference type="Proteomes" id="UP001628179"/>
    </source>
</evidence>
<accession>A0ABQ0GAP5</accession>
<sequence>MTSHHPSAPSPFLRLLPRRRALPKPPPPPYDETPPVGKRRRKSTTAALRPQHRQSTHRYHTFPTPPPKTPSEQAHQNPDAWFSRPAEHPFSSSMNTTA</sequence>
<feature type="compositionally biased region" description="Pro residues" evidence="1">
    <location>
        <begin position="23"/>
        <end position="32"/>
    </location>
</feature>
<reference evidence="2 3" key="1">
    <citation type="submission" date="2024-09" db="EMBL/GenBank/DDBJ databases">
        <title>Itraconazole resistance in Madurella fahalii resulting from another homologue of gene encoding cytochrome P450 14-alpha sterol demethylase (CYP51).</title>
        <authorList>
            <person name="Yoshioka I."/>
            <person name="Fahal A.H."/>
            <person name="Kaneko S."/>
            <person name="Yaguchi T."/>
        </authorList>
    </citation>
    <scope>NUCLEOTIDE SEQUENCE [LARGE SCALE GENOMIC DNA]</scope>
    <source>
        <strain evidence="2 3">IFM 68171</strain>
    </source>
</reference>
<dbReference type="EMBL" id="BAAFSV010000002">
    <property type="protein sequence ID" value="GAB1314655.1"/>
    <property type="molecule type" value="Genomic_DNA"/>
</dbReference>
<keyword evidence="3" id="KW-1185">Reference proteome</keyword>
<feature type="compositionally biased region" description="Low complexity" evidence="1">
    <location>
        <begin position="1"/>
        <end position="15"/>
    </location>
</feature>
<name>A0ABQ0GAP5_9PEZI</name>
<protein>
    <submittedName>
        <fullName evidence="2">Uncharacterized protein</fullName>
    </submittedName>
</protein>
<organism evidence="2 3">
    <name type="scientific">Madurella fahalii</name>
    <dbReference type="NCBI Taxonomy" id="1157608"/>
    <lineage>
        <taxon>Eukaryota</taxon>
        <taxon>Fungi</taxon>
        <taxon>Dikarya</taxon>
        <taxon>Ascomycota</taxon>
        <taxon>Pezizomycotina</taxon>
        <taxon>Sordariomycetes</taxon>
        <taxon>Sordariomycetidae</taxon>
        <taxon>Sordariales</taxon>
        <taxon>Sordariales incertae sedis</taxon>
        <taxon>Madurella</taxon>
    </lineage>
</organism>
<feature type="region of interest" description="Disordered" evidence="1">
    <location>
        <begin position="1"/>
        <end position="98"/>
    </location>
</feature>
<gene>
    <name evidence="2" type="ORF">MFIFM68171_04865</name>
</gene>
<evidence type="ECO:0000256" key="1">
    <source>
        <dbReference type="SAM" id="MobiDB-lite"/>
    </source>
</evidence>
<evidence type="ECO:0000313" key="2">
    <source>
        <dbReference type="EMBL" id="GAB1314655.1"/>
    </source>
</evidence>
<proteinExistence type="predicted"/>
<dbReference type="Proteomes" id="UP001628179">
    <property type="component" value="Unassembled WGS sequence"/>
</dbReference>
<comment type="caution">
    <text evidence="2">The sequence shown here is derived from an EMBL/GenBank/DDBJ whole genome shotgun (WGS) entry which is preliminary data.</text>
</comment>
<dbReference type="GeneID" id="98175608"/>
<dbReference type="RefSeq" id="XP_070916386.1">
    <property type="nucleotide sequence ID" value="XM_071060285.1"/>
</dbReference>